<dbReference type="InterPro" id="IPR007367">
    <property type="entry name" value="DUF433"/>
</dbReference>
<dbReference type="Proteomes" id="UP000600449">
    <property type="component" value="Unassembled WGS sequence"/>
</dbReference>
<dbReference type="RefSeq" id="WP_188914100.1">
    <property type="nucleotide sequence ID" value="NZ_BMMF01000009.1"/>
</dbReference>
<dbReference type="EMBL" id="BMMF01000009">
    <property type="protein sequence ID" value="GGK41174.1"/>
    <property type="molecule type" value="Genomic_DNA"/>
</dbReference>
<sequence>MERLEVPAYQVREAARYARTSTDTVVRWQVPPSGGTSAIASRDARTALSYLQLIEIGVVAAMRQAGVPLGAIRAARGYMEREFQARFPFAEHRFAAYGAKLFIDYDRELGGLAKERLITVTDDGQLAWRGILAGRLREFDYDPEIGAVLSWRLDGVDSPIRLDPRRAFGAPNVRGVATWVLRDRWKSGEAPAEIADDFDLDVSEVEAALHFEGVETSRGRPERWTS</sequence>
<proteinExistence type="predicted"/>
<dbReference type="AlphaFoldDB" id="A0A917V5V9"/>
<accession>A0A917V5V9</accession>
<comment type="caution">
    <text evidence="1">The sequence shown here is derived from an EMBL/GenBank/DDBJ whole genome shotgun (WGS) entry which is preliminary data.</text>
</comment>
<organism evidence="1 2">
    <name type="scientific">Salinarimonas ramus</name>
    <dbReference type="NCBI Taxonomy" id="690164"/>
    <lineage>
        <taxon>Bacteria</taxon>
        <taxon>Pseudomonadati</taxon>
        <taxon>Pseudomonadota</taxon>
        <taxon>Alphaproteobacteria</taxon>
        <taxon>Hyphomicrobiales</taxon>
        <taxon>Salinarimonadaceae</taxon>
        <taxon>Salinarimonas</taxon>
    </lineage>
</organism>
<keyword evidence="2" id="KW-1185">Reference proteome</keyword>
<dbReference type="Pfam" id="PF04255">
    <property type="entry name" value="DUF433"/>
    <property type="match status" value="1"/>
</dbReference>
<gene>
    <name evidence="1" type="ORF">GCM10011322_30390</name>
</gene>
<evidence type="ECO:0008006" key="3">
    <source>
        <dbReference type="Google" id="ProtNLM"/>
    </source>
</evidence>
<reference evidence="1 2" key="1">
    <citation type="journal article" date="2014" name="Int. J. Syst. Evol. Microbiol.">
        <title>Complete genome sequence of Corynebacterium casei LMG S-19264T (=DSM 44701T), isolated from a smear-ripened cheese.</title>
        <authorList>
            <consortium name="US DOE Joint Genome Institute (JGI-PGF)"/>
            <person name="Walter F."/>
            <person name="Albersmeier A."/>
            <person name="Kalinowski J."/>
            <person name="Ruckert C."/>
        </authorList>
    </citation>
    <scope>NUCLEOTIDE SEQUENCE [LARGE SCALE GENOMIC DNA]</scope>
    <source>
        <strain evidence="1 2">CGMCC 1.9161</strain>
    </source>
</reference>
<evidence type="ECO:0000313" key="1">
    <source>
        <dbReference type="EMBL" id="GGK41174.1"/>
    </source>
</evidence>
<name>A0A917V5V9_9HYPH</name>
<evidence type="ECO:0000313" key="2">
    <source>
        <dbReference type="Proteomes" id="UP000600449"/>
    </source>
</evidence>
<protein>
    <recommendedName>
        <fullName evidence="3">DUF433 domain-containing protein</fullName>
    </recommendedName>
</protein>